<keyword evidence="2" id="KW-1185">Reference proteome</keyword>
<dbReference type="EMBL" id="NBNE01002383">
    <property type="protein sequence ID" value="OWZ10641.1"/>
    <property type="molecule type" value="Genomic_DNA"/>
</dbReference>
<organism evidence="1 2">
    <name type="scientific">Phytophthora megakarya</name>
    <dbReference type="NCBI Taxonomy" id="4795"/>
    <lineage>
        <taxon>Eukaryota</taxon>
        <taxon>Sar</taxon>
        <taxon>Stramenopiles</taxon>
        <taxon>Oomycota</taxon>
        <taxon>Peronosporomycetes</taxon>
        <taxon>Peronosporales</taxon>
        <taxon>Peronosporaceae</taxon>
        <taxon>Phytophthora</taxon>
    </lineage>
</organism>
<proteinExistence type="predicted"/>
<reference evidence="2" key="1">
    <citation type="submission" date="2017-03" db="EMBL/GenBank/DDBJ databases">
        <title>Phytopthora megakarya and P. palmivora, two closely related causual agents of cacao black pod achieved similar genome size and gene model numbers by different mechanisms.</title>
        <authorList>
            <person name="Ali S."/>
            <person name="Shao J."/>
            <person name="Larry D.J."/>
            <person name="Kronmiller B."/>
            <person name="Shen D."/>
            <person name="Strem M.D."/>
            <person name="Melnick R.L."/>
            <person name="Guiltinan M.J."/>
            <person name="Tyler B.M."/>
            <person name="Meinhardt L.W."/>
            <person name="Bailey B.A."/>
        </authorList>
    </citation>
    <scope>NUCLEOTIDE SEQUENCE [LARGE SCALE GENOMIC DNA]</scope>
    <source>
        <strain evidence="2">zdho120</strain>
    </source>
</reference>
<dbReference type="AlphaFoldDB" id="A0A225VYR0"/>
<comment type="caution">
    <text evidence="1">The sequence shown here is derived from an EMBL/GenBank/DDBJ whole genome shotgun (WGS) entry which is preliminary data.</text>
</comment>
<accession>A0A225VYR0</accession>
<name>A0A225VYR0_9STRA</name>
<evidence type="ECO:0000313" key="1">
    <source>
        <dbReference type="EMBL" id="OWZ10641.1"/>
    </source>
</evidence>
<sequence length="60" mass="7022">MRREVKKEVMMELRVKYHHRGADQCTGLHSDEDPDIHENQKKKRMVMVLTLGIEIGTSES</sequence>
<evidence type="ECO:0000313" key="2">
    <source>
        <dbReference type="Proteomes" id="UP000198211"/>
    </source>
</evidence>
<gene>
    <name evidence="1" type="ORF">PHMEG_00016478</name>
</gene>
<protein>
    <submittedName>
        <fullName evidence="1">Uncharacterized protein</fullName>
    </submittedName>
</protein>
<dbReference type="Proteomes" id="UP000198211">
    <property type="component" value="Unassembled WGS sequence"/>
</dbReference>